<dbReference type="Proteomes" id="UP001164539">
    <property type="component" value="Chromosome 1"/>
</dbReference>
<proteinExistence type="predicted"/>
<sequence>MALLGPQSSIIFGLLGNLVSFLVYLAPLPTFYRIFKKKSTEGFQPIPYSVALFSAMLLLYYAFLKVNAFILITINAIGCVIESLYLMLYMIYAAKSAKIYTTKLILLFNIGAFGLIVLFTYIFSVGSLRLTVVGWICAVCSVCVFAAPLSVIRLVIRTKSVEYMPFPLSCCLTICAVMWFLYGLSIHDYFIATPNVLGVGFGVTQMILYLIYTKRSNEIMPVVDPKEQSVGITTAQNQETINPNGTLSGEIEIQTLDQPSEELMNA</sequence>
<accession>A0ACC1YWN6</accession>
<comment type="caution">
    <text evidence="1">The sequence shown here is derived from an EMBL/GenBank/DDBJ whole genome shotgun (WGS) entry which is preliminary data.</text>
</comment>
<keyword evidence="1" id="KW-0762">Sugar transport</keyword>
<evidence type="ECO:0000313" key="1">
    <source>
        <dbReference type="EMBL" id="KAJ4727603.1"/>
    </source>
</evidence>
<reference evidence="1 2" key="1">
    <citation type="journal article" date="2023" name="Science">
        <title>Complex scaffold remodeling in plant triterpene biosynthesis.</title>
        <authorList>
            <person name="De La Pena R."/>
            <person name="Hodgson H."/>
            <person name="Liu J.C."/>
            <person name="Stephenson M.J."/>
            <person name="Martin A.C."/>
            <person name="Owen C."/>
            <person name="Harkess A."/>
            <person name="Leebens-Mack J."/>
            <person name="Jimenez L.E."/>
            <person name="Osbourn A."/>
            <person name="Sattely E.S."/>
        </authorList>
    </citation>
    <scope>NUCLEOTIDE SEQUENCE [LARGE SCALE GENOMIC DNA]</scope>
    <source>
        <strain evidence="2">cv. JPN11</strain>
        <tissue evidence="1">Leaf</tissue>
    </source>
</reference>
<protein>
    <submittedName>
        <fullName evidence="1">Bidirectional sugar transporter SWEET</fullName>
    </submittedName>
</protein>
<dbReference type="EMBL" id="CM051394">
    <property type="protein sequence ID" value="KAJ4727603.1"/>
    <property type="molecule type" value="Genomic_DNA"/>
</dbReference>
<name>A0ACC1YWN6_MELAZ</name>
<gene>
    <name evidence="1" type="ORF">OWV82_000678</name>
</gene>
<organism evidence="1 2">
    <name type="scientific">Melia azedarach</name>
    <name type="common">Chinaberry tree</name>
    <dbReference type="NCBI Taxonomy" id="155640"/>
    <lineage>
        <taxon>Eukaryota</taxon>
        <taxon>Viridiplantae</taxon>
        <taxon>Streptophyta</taxon>
        <taxon>Embryophyta</taxon>
        <taxon>Tracheophyta</taxon>
        <taxon>Spermatophyta</taxon>
        <taxon>Magnoliopsida</taxon>
        <taxon>eudicotyledons</taxon>
        <taxon>Gunneridae</taxon>
        <taxon>Pentapetalae</taxon>
        <taxon>rosids</taxon>
        <taxon>malvids</taxon>
        <taxon>Sapindales</taxon>
        <taxon>Meliaceae</taxon>
        <taxon>Melia</taxon>
    </lineage>
</organism>
<keyword evidence="2" id="KW-1185">Reference proteome</keyword>
<evidence type="ECO:0000313" key="2">
    <source>
        <dbReference type="Proteomes" id="UP001164539"/>
    </source>
</evidence>
<keyword evidence="1" id="KW-0813">Transport</keyword>